<dbReference type="FunFam" id="3.40.640.10:FF:000004">
    <property type="entry name" value="Acetylornithine aminotransferase"/>
    <property type="match status" value="1"/>
</dbReference>
<accession>S3IJA4</accession>
<feature type="binding site" evidence="8">
    <location>
        <position position="284"/>
    </location>
    <ligand>
        <name>pyridoxal 5'-phosphate</name>
        <dbReference type="ChEBI" id="CHEBI:597326"/>
    </ligand>
</feature>
<dbReference type="GO" id="GO:0006526">
    <property type="term" value="P:L-arginine biosynthetic process"/>
    <property type="evidence" value="ECO:0007669"/>
    <property type="project" value="UniProtKB-UniRule"/>
</dbReference>
<dbReference type="STRING" id="566551.HMPREF0201_04318"/>
<dbReference type="GO" id="GO:0003992">
    <property type="term" value="F:N2-acetyl-L-ornithine:2-oxoglutarate 5-aminotransferase activity"/>
    <property type="evidence" value="ECO:0007669"/>
    <property type="project" value="UniProtKB-UniRule"/>
</dbReference>
<dbReference type="OrthoDB" id="9801052at2"/>
<name>S3IJA4_9ENTR</name>
<dbReference type="InterPro" id="IPR015422">
    <property type="entry name" value="PyrdxlP-dep_Trfase_small"/>
</dbReference>
<dbReference type="Pfam" id="PF00202">
    <property type="entry name" value="Aminotran_3"/>
    <property type="match status" value="1"/>
</dbReference>
<dbReference type="PIRSF" id="PIRSF000521">
    <property type="entry name" value="Transaminase_4ab_Lys_Orn"/>
    <property type="match status" value="1"/>
</dbReference>
<dbReference type="GO" id="GO:0042802">
    <property type="term" value="F:identical protein binding"/>
    <property type="evidence" value="ECO:0007669"/>
    <property type="project" value="TreeGrafter"/>
</dbReference>
<comment type="pathway">
    <text evidence="8">Amino-acid biosynthesis; L-lysine biosynthesis via DAP pathway; LL-2,6-diaminopimelate from (S)-tetrahydrodipicolinate (succinylase route): step 2/3.</text>
</comment>
<dbReference type="UniPathway" id="UPA00068">
    <property type="reaction ID" value="UER00109"/>
</dbReference>
<comment type="caution">
    <text evidence="9">The sequence shown here is derived from an EMBL/GenBank/DDBJ whole genome shotgun (WGS) entry which is preliminary data.</text>
</comment>
<dbReference type="HAMAP" id="MF_01107">
    <property type="entry name" value="ArgD_aminotrans_3"/>
    <property type="match status" value="1"/>
</dbReference>
<proteinExistence type="inferred from homology"/>
<comment type="catalytic activity">
    <reaction evidence="8">
        <text>N-succinyl-(2S,6S)-2,6-diaminopimelate + 2-oxoglutarate = (S)-2-succinylamino-6-oxoheptanedioate + L-glutamate</text>
        <dbReference type="Rhea" id="RHEA:11960"/>
        <dbReference type="ChEBI" id="CHEBI:15685"/>
        <dbReference type="ChEBI" id="CHEBI:16810"/>
        <dbReference type="ChEBI" id="CHEBI:29985"/>
        <dbReference type="ChEBI" id="CHEBI:58087"/>
        <dbReference type="EC" id="2.6.1.17"/>
    </reaction>
</comment>
<keyword evidence="6 8" id="KW-0663">Pyridoxal phosphate</keyword>
<dbReference type="GO" id="GO:0030170">
    <property type="term" value="F:pyridoxal phosphate binding"/>
    <property type="evidence" value="ECO:0007669"/>
    <property type="project" value="InterPro"/>
</dbReference>
<dbReference type="Gene3D" id="3.90.1150.10">
    <property type="entry name" value="Aspartate Aminotransferase, domain 1"/>
    <property type="match status" value="1"/>
</dbReference>
<feature type="modified residue" description="N6-(pyridoxal phosphate)lysine" evidence="8">
    <location>
        <position position="255"/>
    </location>
</feature>
<comment type="catalytic activity">
    <reaction evidence="8">
        <text>N(2)-acetyl-L-ornithine + 2-oxoglutarate = N-acetyl-L-glutamate 5-semialdehyde + L-glutamate</text>
        <dbReference type="Rhea" id="RHEA:18049"/>
        <dbReference type="ChEBI" id="CHEBI:16810"/>
        <dbReference type="ChEBI" id="CHEBI:29123"/>
        <dbReference type="ChEBI" id="CHEBI:29985"/>
        <dbReference type="ChEBI" id="CHEBI:57805"/>
        <dbReference type="EC" id="2.6.1.11"/>
    </reaction>
</comment>
<evidence type="ECO:0000256" key="5">
    <source>
        <dbReference type="ARBA" id="ARBA00022679"/>
    </source>
</evidence>
<dbReference type="CDD" id="cd00610">
    <property type="entry name" value="OAT_like"/>
    <property type="match status" value="1"/>
</dbReference>
<comment type="similarity">
    <text evidence="8">Belongs to the class-III pyridoxal-phosphate-dependent aminotransferase family. ArgD subfamily.</text>
</comment>
<evidence type="ECO:0000256" key="1">
    <source>
        <dbReference type="ARBA" id="ARBA00022490"/>
    </source>
</evidence>
<keyword evidence="1 8" id="KW-0963">Cytoplasm</keyword>
<feature type="binding site" evidence="8">
    <location>
        <position position="144"/>
    </location>
    <ligand>
        <name>N(2)-acetyl-L-ornithine</name>
        <dbReference type="ChEBI" id="CHEBI:57805"/>
    </ligand>
</feature>
<comment type="cofactor">
    <cofactor evidence="8">
        <name>pyridoxal 5'-phosphate</name>
        <dbReference type="ChEBI" id="CHEBI:597326"/>
    </cofactor>
    <text evidence="8">Binds 1 pyridoxal phosphate per subunit.</text>
</comment>
<gene>
    <name evidence="8" type="primary">argD</name>
    <name evidence="8" type="synonym">dapC</name>
    <name evidence="9" type="ORF">HMPREF0201_04318</name>
</gene>
<dbReference type="GO" id="GO:0005737">
    <property type="term" value="C:cytoplasm"/>
    <property type="evidence" value="ECO:0007669"/>
    <property type="project" value="UniProtKB-SubCell"/>
</dbReference>
<evidence type="ECO:0000313" key="10">
    <source>
        <dbReference type="Proteomes" id="UP000014585"/>
    </source>
</evidence>
<dbReference type="InterPro" id="IPR015424">
    <property type="entry name" value="PyrdxlP-dep_Trfase"/>
</dbReference>
<dbReference type="GO" id="GO:0009089">
    <property type="term" value="P:lysine biosynthetic process via diaminopimelate"/>
    <property type="evidence" value="ECO:0007669"/>
    <property type="project" value="UniProtKB-UniRule"/>
</dbReference>
<keyword evidence="5 8" id="KW-0808">Transferase</keyword>
<dbReference type="GO" id="GO:0009016">
    <property type="term" value="F:succinyldiaminopimelate transaminase activity"/>
    <property type="evidence" value="ECO:0007669"/>
    <property type="project" value="UniProtKB-UniRule"/>
</dbReference>
<keyword evidence="2 8" id="KW-0055">Arginine biosynthesis</keyword>
<dbReference type="HOGENOM" id="CLU_016922_10_1_6"/>
<feature type="binding site" evidence="8">
    <location>
        <begin position="226"/>
        <end position="229"/>
    </location>
    <ligand>
        <name>pyridoxal 5'-phosphate</name>
        <dbReference type="ChEBI" id="CHEBI:597326"/>
    </ligand>
</feature>
<protein>
    <recommendedName>
        <fullName evidence="8">Acetylornithine/succinyldiaminopimelate aminotransferase</fullName>
        <shortName evidence="8">ACOAT</shortName>
        <shortName evidence="8">DapATase</shortName>
        <shortName evidence="8">Succinyldiaminopimelate transferase</shortName>
        <ecNumber evidence="8">2.6.1.11</ecNumber>
        <ecNumber evidence="8">2.6.1.17</ecNumber>
    </recommendedName>
</protein>
<dbReference type="InterPro" id="IPR050103">
    <property type="entry name" value="Class-III_PLP-dep_AT"/>
</dbReference>
<dbReference type="PATRIC" id="fig|566551.4.peg.3948"/>
<dbReference type="InterPro" id="IPR005814">
    <property type="entry name" value="Aminotrans_3"/>
</dbReference>
<dbReference type="InterPro" id="IPR049704">
    <property type="entry name" value="Aminotrans_3_PPA_site"/>
</dbReference>
<comment type="function">
    <text evidence="8">Involved in both the arginine and lysine biosynthetic pathways.</text>
</comment>
<evidence type="ECO:0000256" key="8">
    <source>
        <dbReference type="HAMAP-Rule" id="MF_01107"/>
    </source>
</evidence>
<sequence>MATEQSAVTRATFDEVILPIYAPAEFIPVKGKGSRVWDSAGKEYVDFAGGIAVTALGHCHPALVDALKTQGETLWHTSNVFTNEPALKLARKLIDATFAERVVFMNSGTEANETAFKLARYYASTRHSPYKSKIIAFYNAFHGRSLFTVSVGGQAKYSDGFGPKPADIIHVPYNDLAAVKAVIDDHTCAIVVEPIQGEGGVTAATPEFLKGLRELCDEHQALLVFDEVQSGMGRTGELFAYINYGVTPDILTSAKALGGGFPVSAMLTTNDIASAFHVGSHGSTYGGNPLACAVAGAAFDIINTPEVLQGVAVKRQLFVEQLQKINDQFDLFSDIRGMGLLIGAELKEQYKGRAREFLYAGAAEGVMVLNAGPDVMRFAPSLIVEEADIEEGMQRFAKAVARVVAG</sequence>
<feature type="binding site" evidence="8">
    <location>
        <begin position="108"/>
        <end position="109"/>
    </location>
    <ligand>
        <name>pyridoxal 5'-phosphate</name>
        <dbReference type="ChEBI" id="CHEBI:597326"/>
    </ligand>
</feature>
<dbReference type="NCBIfam" id="NF003468">
    <property type="entry name" value="PRK05093.1"/>
    <property type="match status" value="1"/>
</dbReference>
<dbReference type="PANTHER" id="PTHR11986">
    <property type="entry name" value="AMINOTRANSFERASE CLASS III"/>
    <property type="match status" value="1"/>
</dbReference>
<dbReference type="PROSITE" id="PS00600">
    <property type="entry name" value="AA_TRANSFER_CLASS_3"/>
    <property type="match status" value="1"/>
</dbReference>
<comment type="subunit">
    <text evidence="8">Homodimer.</text>
</comment>
<organism evidence="9 10">
    <name type="scientific">Cedecea davisae DSM 4568</name>
    <dbReference type="NCBI Taxonomy" id="566551"/>
    <lineage>
        <taxon>Bacteria</taxon>
        <taxon>Pseudomonadati</taxon>
        <taxon>Pseudomonadota</taxon>
        <taxon>Gammaproteobacteria</taxon>
        <taxon>Enterobacterales</taxon>
        <taxon>Enterobacteriaceae</taxon>
        <taxon>Cedecea</taxon>
    </lineage>
</organism>
<dbReference type="NCBIfam" id="NF009047">
    <property type="entry name" value="PRK12381.1"/>
    <property type="match status" value="1"/>
</dbReference>
<dbReference type="InterPro" id="IPR004636">
    <property type="entry name" value="AcOrn/SuccOrn_fam"/>
</dbReference>
<dbReference type="Proteomes" id="UP000014585">
    <property type="component" value="Unassembled WGS sequence"/>
</dbReference>
<keyword evidence="4 8" id="KW-0028">Amino-acid biosynthesis</keyword>
<dbReference type="RefSeq" id="WP_016538492.1">
    <property type="nucleotide sequence ID" value="NZ_KE161030.1"/>
</dbReference>
<dbReference type="InterPro" id="IPR015421">
    <property type="entry name" value="PyrdxlP-dep_Trfase_major"/>
</dbReference>
<evidence type="ECO:0000256" key="6">
    <source>
        <dbReference type="ARBA" id="ARBA00022898"/>
    </source>
</evidence>
<dbReference type="EC" id="2.6.1.11" evidence="8"/>
<feature type="binding site" evidence="8">
    <location>
        <position position="141"/>
    </location>
    <ligand>
        <name>pyridoxal 5'-phosphate</name>
        <dbReference type="ChEBI" id="CHEBI:597326"/>
    </ligand>
</feature>
<evidence type="ECO:0000256" key="2">
    <source>
        <dbReference type="ARBA" id="ARBA00022571"/>
    </source>
</evidence>
<dbReference type="InterPro" id="IPR017652">
    <property type="entry name" value="Ac/SucOrn_transaminase_bac"/>
</dbReference>
<dbReference type="SUPFAM" id="SSF53383">
    <property type="entry name" value="PLP-dependent transferases"/>
    <property type="match status" value="1"/>
</dbReference>
<dbReference type="EMBL" id="ATDT01000036">
    <property type="protein sequence ID" value="EPF13125.1"/>
    <property type="molecule type" value="Genomic_DNA"/>
</dbReference>
<dbReference type="Gene3D" id="3.40.640.10">
    <property type="entry name" value="Type I PLP-dependent aspartate aminotransferase-like (Major domain)"/>
    <property type="match status" value="1"/>
</dbReference>
<comment type="pathway">
    <text evidence="8">Amino-acid biosynthesis; L-arginine biosynthesis; N(2)-acetyl-L-ornithine from L-glutamate: step 4/4.</text>
</comment>
<keyword evidence="3 8" id="KW-0032">Aminotransferase</keyword>
<evidence type="ECO:0000256" key="4">
    <source>
        <dbReference type="ARBA" id="ARBA00022605"/>
    </source>
</evidence>
<dbReference type="EC" id="2.6.1.17" evidence="8"/>
<dbReference type="NCBIfam" id="NF002325">
    <property type="entry name" value="PRK01278.1"/>
    <property type="match status" value="1"/>
</dbReference>
<feature type="binding site" evidence="8">
    <location>
        <position position="283"/>
    </location>
    <ligand>
        <name>N(2)-acetyl-L-ornithine</name>
        <dbReference type="ChEBI" id="CHEBI:57805"/>
    </ligand>
</feature>
<dbReference type="AlphaFoldDB" id="S3IJA4"/>
<keyword evidence="7 8" id="KW-0457">Lysine biosynthesis</keyword>
<dbReference type="UniPathway" id="UPA00034">
    <property type="reaction ID" value="UER00020"/>
</dbReference>
<dbReference type="NCBIfam" id="TIGR03246">
    <property type="entry name" value="arg_catab_astC"/>
    <property type="match status" value="1"/>
</dbReference>
<comment type="subcellular location">
    <subcellularLocation>
        <location evidence="8">Cytoplasm</location>
    </subcellularLocation>
</comment>
<evidence type="ECO:0000256" key="3">
    <source>
        <dbReference type="ARBA" id="ARBA00022576"/>
    </source>
</evidence>
<evidence type="ECO:0000313" key="9">
    <source>
        <dbReference type="EMBL" id="EPF13125.1"/>
    </source>
</evidence>
<reference evidence="9 10" key="1">
    <citation type="submission" date="2013-04" db="EMBL/GenBank/DDBJ databases">
        <authorList>
            <person name="Weinstock G."/>
            <person name="Sodergren E."/>
            <person name="Lobos E.A."/>
            <person name="Fulton L."/>
            <person name="Fulton R."/>
            <person name="Courtney L."/>
            <person name="Fronick C."/>
            <person name="O'Laughlin M."/>
            <person name="Godfrey J."/>
            <person name="Wilson R.M."/>
            <person name="Miner T."/>
            <person name="Farmer C."/>
            <person name="Delehaunty K."/>
            <person name="Cordes M."/>
            <person name="Minx P."/>
            <person name="Tomlinson C."/>
            <person name="Chen J."/>
            <person name="Wollam A."/>
            <person name="Pepin K.H."/>
            <person name="Palsikar V.B."/>
            <person name="Zhang X."/>
            <person name="Suruliraj S."/>
            <person name="Perna N.T."/>
            <person name="Plunkett G."/>
            <person name="Warren W."/>
            <person name="Mitreva M."/>
            <person name="Mardis E.R."/>
            <person name="Wilson R.K."/>
        </authorList>
    </citation>
    <scope>NUCLEOTIDE SEQUENCE [LARGE SCALE GENOMIC DNA]</scope>
    <source>
        <strain evidence="9 10">DSM 4568</strain>
    </source>
</reference>
<dbReference type="NCBIfam" id="TIGR00707">
    <property type="entry name" value="argD"/>
    <property type="match status" value="1"/>
</dbReference>
<evidence type="ECO:0000256" key="7">
    <source>
        <dbReference type="ARBA" id="ARBA00023154"/>
    </source>
</evidence>
<dbReference type="PANTHER" id="PTHR11986:SF122">
    <property type="entry name" value="ACETYLORNITHINE_SUCCINYLDIAMINOPIMELATE AMINOTRANSFERASE"/>
    <property type="match status" value="1"/>
</dbReference>